<sequence>MAAVTLDDRHTQITYDNGLWSQSPLVTSRSFIYNNTLTWTNSSGATATVNFYGSSITIYGILTQFPDPTFIPTRDPRPNTTIDLSFSLDDSTSLTTAQFNQQPEAQFNVVLYNSSVLPYAQHQLVIRNDSPGDVGMLCLDAVHVGDRDFRAEERLIKRKLGLRVATGVLGGLLALTMILCMFVSYQLWRLRSKASSPSAQYLKHTQKKST</sequence>
<feature type="transmembrane region" description="Helical" evidence="1">
    <location>
        <begin position="164"/>
        <end position="188"/>
    </location>
</feature>
<dbReference type="AlphaFoldDB" id="A0A9W8MJ67"/>
<keyword evidence="1" id="KW-1133">Transmembrane helix</keyword>
<gene>
    <name evidence="2" type="ORF">H1R20_g6078</name>
</gene>
<keyword evidence="3" id="KW-1185">Reference proteome</keyword>
<proteinExistence type="predicted"/>
<dbReference type="OrthoDB" id="3265734at2759"/>
<reference evidence="2" key="1">
    <citation type="submission" date="2022-06" db="EMBL/GenBank/DDBJ databases">
        <title>Genome Sequence of Candolleomyces eurysporus.</title>
        <authorList>
            <person name="Buettner E."/>
        </authorList>
    </citation>
    <scope>NUCLEOTIDE SEQUENCE</scope>
    <source>
        <strain evidence="2">VTCC 930004</strain>
    </source>
</reference>
<evidence type="ECO:0000313" key="3">
    <source>
        <dbReference type="Proteomes" id="UP001140091"/>
    </source>
</evidence>
<dbReference type="Gene3D" id="2.60.120.260">
    <property type="entry name" value="Galactose-binding domain-like"/>
    <property type="match status" value="1"/>
</dbReference>
<dbReference type="Proteomes" id="UP001140091">
    <property type="component" value="Unassembled WGS sequence"/>
</dbReference>
<dbReference type="EMBL" id="JANBPK010000813">
    <property type="protein sequence ID" value="KAJ2930998.1"/>
    <property type="molecule type" value="Genomic_DNA"/>
</dbReference>
<accession>A0A9W8MJ67</accession>
<comment type="caution">
    <text evidence="2">The sequence shown here is derived from an EMBL/GenBank/DDBJ whole genome shotgun (WGS) entry which is preliminary data.</text>
</comment>
<organism evidence="2 3">
    <name type="scientific">Candolleomyces eurysporus</name>
    <dbReference type="NCBI Taxonomy" id="2828524"/>
    <lineage>
        <taxon>Eukaryota</taxon>
        <taxon>Fungi</taxon>
        <taxon>Dikarya</taxon>
        <taxon>Basidiomycota</taxon>
        <taxon>Agaricomycotina</taxon>
        <taxon>Agaricomycetes</taxon>
        <taxon>Agaricomycetidae</taxon>
        <taxon>Agaricales</taxon>
        <taxon>Agaricineae</taxon>
        <taxon>Psathyrellaceae</taxon>
        <taxon>Candolleomyces</taxon>
    </lineage>
</organism>
<protein>
    <submittedName>
        <fullName evidence="2">Uncharacterized protein</fullName>
    </submittedName>
</protein>
<evidence type="ECO:0000313" key="2">
    <source>
        <dbReference type="EMBL" id="KAJ2930998.1"/>
    </source>
</evidence>
<keyword evidence="1" id="KW-0812">Transmembrane</keyword>
<name>A0A9W8MJ67_9AGAR</name>
<feature type="non-terminal residue" evidence="2">
    <location>
        <position position="210"/>
    </location>
</feature>
<keyword evidence="1" id="KW-0472">Membrane</keyword>
<evidence type="ECO:0000256" key="1">
    <source>
        <dbReference type="SAM" id="Phobius"/>
    </source>
</evidence>